<sequence length="191" mass="20897">MLRHFMAAALPLNIFQIPITITKAHPPQPDFAVMHGAAREPAFIEITEATHPDDQREMTEFHKSGEAVMLLGGFGGRFAGGVSQPQLAWACDIHDAIARKHDKSTCRLSTPARHLLVYPNSNAAGLIFDEADEREAFTHLRERMNADASQYATMLNGCQVHVLGKTLVGLDVTGSFALTPRVARSPAQSRL</sequence>
<dbReference type="RefSeq" id="WP_207841145.1">
    <property type="nucleotide sequence ID" value="NZ_CP088283.1"/>
</dbReference>
<organism evidence="1 2">
    <name type="scientific">Bradyrhizobium quebecense</name>
    <dbReference type="NCBI Taxonomy" id="2748629"/>
    <lineage>
        <taxon>Bacteria</taxon>
        <taxon>Pseudomonadati</taxon>
        <taxon>Pseudomonadota</taxon>
        <taxon>Alphaproteobacteria</taxon>
        <taxon>Hyphomicrobiales</taxon>
        <taxon>Nitrobacteraceae</taxon>
        <taxon>Bradyrhizobium</taxon>
    </lineage>
</organism>
<dbReference type="EMBL" id="JAGEPA010000002">
    <property type="protein sequence ID" value="MBO1435588.1"/>
    <property type="molecule type" value="Genomic_DNA"/>
</dbReference>
<dbReference type="Proteomes" id="UP000692816">
    <property type="component" value="Unassembled WGS sequence"/>
</dbReference>
<comment type="caution">
    <text evidence="1">The sequence shown here is derived from an EMBL/GenBank/DDBJ whole genome shotgun (WGS) entry which is preliminary data.</text>
</comment>
<keyword evidence="2" id="KW-1185">Reference proteome</keyword>
<evidence type="ECO:0000313" key="2">
    <source>
        <dbReference type="Proteomes" id="UP000692816"/>
    </source>
</evidence>
<reference evidence="1" key="1">
    <citation type="journal article" date="2021" name="Int. J. Syst. Evol. Microbiol.">
        <title>Bradyrhizobium septentrionale sp. nov. (sv. septentrionale) and Bradyrhizobium quebecense sp. nov. (sv. septentrionale) associated with legumes native to Canada possess rearranged symbiosis genes and numerous insertion sequences.</title>
        <authorList>
            <person name="Bromfield E.S.P."/>
            <person name="Cloutier S."/>
        </authorList>
    </citation>
    <scope>NUCLEOTIDE SEQUENCE</scope>
    <source>
        <strain evidence="1">12S5</strain>
    </source>
</reference>
<accession>A0ABS3MVQ3</accession>
<name>A0ABS3MVQ3_9BRAD</name>
<evidence type="ECO:0000313" key="1">
    <source>
        <dbReference type="EMBL" id="MBO1435588.1"/>
    </source>
</evidence>
<gene>
    <name evidence="1" type="ORF">J4P68_40820</name>
</gene>
<protein>
    <submittedName>
        <fullName evidence="1">Uncharacterized protein</fullName>
    </submittedName>
</protein>
<proteinExistence type="predicted"/>